<keyword evidence="3" id="KW-1185">Reference proteome</keyword>
<dbReference type="EMBL" id="CATOUU010000788">
    <property type="protein sequence ID" value="CAI9948315.1"/>
    <property type="molecule type" value="Genomic_DNA"/>
</dbReference>
<proteinExistence type="predicted"/>
<protein>
    <submittedName>
        <fullName evidence="2">Hypothetical_protein</fullName>
    </submittedName>
</protein>
<gene>
    <name evidence="2" type="ORF">HINF_LOCUS35568</name>
    <name evidence="1" type="ORF">HINF_LOCUS35960</name>
</gene>
<evidence type="ECO:0000313" key="2">
    <source>
        <dbReference type="EMBL" id="CAL6034687.1"/>
    </source>
</evidence>
<organism evidence="1">
    <name type="scientific">Hexamita inflata</name>
    <dbReference type="NCBI Taxonomy" id="28002"/>
    <lineage>
        <taxon>Eukaryota</taxon>
        <taxon>Metamonada</taxon>
        <taxon>Diplomonadida</taxon>
        <taxon>Hexamitidae</taxon>
        <taxon>Hexamitinae</taxon>
        <taxon>Hexamita</taxon>
    </lineage>
</organism>
<evidence type="ECO:0000313" key="1">
    <source>
        <dbReference type="EMBL" id="CAI9948315.1"/>
    </source>
</evidence>
<dbReference type="AlphaFoldDB" id="A0AA86PXT6"/>
<reference evidence="2 3" key="2">
    <citation type="submission" date="2024-07" db="EMBL/GenBank/DDBJ databases">
        <authorList>
            <person name="Akdeniz Z."/>
        </authorList>
    </citation>
    <scope>NUCLEOTIDE SEQUENCE [LARGE SCALE GENOMIC DNA]</scope>
</reference>
<dbReference type="EMBL" id="CAXDID020000129">
    <property type="protein sequence ID" value="CAL6034687.1"/>
    <property type="molecule type" value="Genomic_DNA"/>
</dbReference>
<reference evidence="1" key="1">
    <citation type="submission" date="2023-06" db="EMBL/GenBank/DDBJ databases">
        <authorList>
            <person name="Kurt Z."/>
        </authorList>
    </citation>
    <scope>NUCLEOTIDE SEQUENCE</scope>
</reference>
<name>A0AA86PXT6_9EUKA</name>
<evidence type="ECO:0000313" key="3">
    <source>
        <dbReference type="Proteomes" id="UP001642409"/>
    </source>
</evidence>
<comment type="caution">
    <text evidence="1">The sequence shown here is derived from an EMBL/GenBank/DDBJ whole genome shotgun (WGS) entry which is preliminary data.</text>
</comment>
<sequence length="208" mass="24023">MQLGFFISARYCKTAVFAQEGVRDLWQECCQHIHGFLVHSAVVAKNEWNHPIIAIRASVFENLALERVAYICFDSERDVKDIGCVFVLELYIRFLQFVGYWKIAMGFVDRARVTMMVYLGQDTVHHVIMAHCSDSGVSAASDFVLSGHFLSTQQTLAIRVELFVQNLKSVFYQVEEFIIGQISEIVYGIANGRYYYYYYYYFNNSCGQ</sequence>
<dbReference type="Proteomes" id="UP001642409">
    <property type="component" value="Unassembled WGS sequence"/>
</dbReference>
<accession>A0AA86PXT6</accession>